<evidence type="ECO:0000313" key="2">
    <source>
        <dbReference type="EMBL" id="GAA1000615.1"/>
    </source>
</evidence>
<sequence>MAVLVDVARRRGIRVILDPVPGHTSHRHPWFQESANTPGDDRYMREWIPNQGPRGGFYRANFFPIQPALNFGHVVKGPTGGAVKK</sequence>
<dbReference type="InterPro" id="IPR045857">
    <property type="entry name" value="O16G_dom_2"/>
</dbReference>
<keyword evidence="3" id="KW-1185">Reference proteome</keyword>
<dbReference type="Proteomes" id="UP001500033">
    <property type="component" value="Unassembled WGS sequence"/>
</dbReference>
<organism evidence="2 3">
    <name type="scientific">Streptomyces rhizosphaericus</name>
    <dbReference type="NCBI Taxonomy" id="114699"/>
    <lineage>
        <taxon>Bacteria</taxon>
        <taxon>Bacillati</taxon>
        <taxon>Actinomycetota</taxon>
        <taxon>Actinomycetes</taxon>
        <taxon>Kitasatosporales</taxon>
        <taxon>Streptomycetaceae</taxon>
        <taxon>Streptomyces</taxon>
        <taxon>Streptomyces violaceusniger group</taxon>
    </lineage>
</organism>
<comment type="caution">
    <text evidence="2">The sequence shown here is derived from an EMBL/GenBank/DDBJ whole genome shotgun (WGS) entry which is preliminary data.</text>
</comment>
<protein>
    <recommendedName>
        <fullName evidence="1">Glycosyl hydrolase family 13 catalytic domain-containing protein</fullName>
    </recommendedName>
</protein>
<name>A0ABN1SPU7_9ACTN</name>
<accession>A0ABN1SPU7</accession>
<feature type="domain" description="Glycosyl hydrolase family 13 catalytic" evidence="1">
    <location>
        <begin position="3"/>
        <end position="54"/>
    </location>
</feature>
<dbReference type="InterPro" id="IPR017853">
    <property type="entry name" value="GH"/>
</dbReference>
<dbReference type="Gene3D" id="3.90.400.10">
    <property type="entry name" value="Oligo-1,6-glucosidase, Domain 2"/>
    <property type="match status" value="1"/>
</dbReference>
<gene>
    <name evidence="2" type="ORF">GCM10009576_090710</name>
</gene>
<dbReference type="Pfam" id="PF00128">
    <property type="entry name" value="Alpha-amylase"/>
    <property type="match status" value="1"/>
</dbReference>
<dbReference type="SUPFAM" id="SSF51445">
    <property type="entry name" value="(Trans)glycosidases"/>
    <property type="match status" value="1"/>
</dbReference>
<evidence type="ECO:0000259" key="1">
    <source>
        <dbReference type="Pfam" id="PF00128"/>
    </source>
</evidence>
<dbReference type="PANTHER" id="PTHR10357">
    <property type="entry name" value="ALPHA-AMYLASE FAMILY MEMBER"/>
    <property type="match status" value="1"/>
</dbReference>
<proteinExistence type="predicted"/>
<evidence type="ECO:0000313" key="3">
    <source>
        <dbReference type="Proteomes" id="UP001500033"/>
    </source>
</evidence>
<dbReference type="InterPro" id="IPR006047">
    <property type="entry name" value="GH13_cat_dom"/>
</dbReference>
<dbReference type="Gene3D" id="3.20.20.80">
    <property type="entry name" value="Glycosidases"/>
    <property type="match status" value="1"/>
</dbReference>
<dbReference type="EMBL" id="BAAAIE010000114">
    <property type="protein sequence ID" value="GAA1000615.1"/>
    <property type="molecule type" value="Genomic_DNA"/>
</dbReference>
<reference evidence="2 3" key="1">
    <citation type="journal article" date="2019" name="Int. J. Syst. Evol. Microbiol.">
        <title>The Global Catalogue of Microorganisms (GCM) 10K type strain sequencing project: providing services to taxonomists for standard genome sequencing and annotation.</title>
        <authorList>
            <consortium name="The Broad Institute Genomics Platform"/>
            <consortium name="The Broad Institute Genome Sequencing Center for Infectious Disease"/>
            <person name="Wu L."/>
            <person name="Ma J."/>
        </authorList>
    </citation>
    <scope>NUCLEOTIDE SEQUENCE [LARGE SCALE GENOMIC DNA]</scope>
    <source>
        <strain evidence="2 3">JCM 11445</strain>
    </source>
</reference>